<reference evidence="2 3" key="1">
    <citation type="journal article" date="2006" name="Nature">
        <title>Global trends of whole-genome duplications revealed by the ciliate Paramecium tetraurelia.</title>
        <authorList>
            <consortium name="Genoscope"/>
            <person name="Aury J.-M."/>
            <person name="Jaillon O."/>
            <person name="Duret L."/>
            <person name="Noel B."/>
            <person name="Jubin C."/>
            <person name="Porcel B.M."/>
            <person name="Segurens B."/>
            <person name="Daubin V."/>
            <person name="Anthouard V."/>
            <person name="Aiach N."/>
            <person name="Arnaiz O."/>
            <person name="Billaut A."/>
            <person name="Beisson J."/>
            <person name="Blanc I."/>
            <person name="Bouhouche K."/>
            <person name="Camara F."/>
            <person name="Duharcourt S."/>
            <person name="Guigo R."/>
            <person name="Gogendeau D."/>
            <person name="Katinka M."/>
            <person name="Keller A.-M."/>
            <person name="Kissmehl R."/>
            <person name="Klotz C."/>
            <person name="Koll F."/>
            <person name="Le Moue A."/>
            <person name="Lepere C."/>
            <person name="Malinsky S."/>
            <person name="Nowacki M."/>
            <person name="Nowak J.K."/>
            <person name="Plattner H."/>
            <person name="Poulain J."/>
            <person name="Ruiz F."/>
            <person name="Serrano V."/>
            <person name="Zagulski M."/>
            <person name="Dessen P."/>
            <person name="Betermier M."/>
            <person name="Weissenbach J."/>
            <person name="Scarpelli C."/>
            <person name="Schachter V."/>
            <person name="Sperling L."/>
            <person name="Meyer E."/>
            <person name="Cohen J."/>
            <person name="Wincker P."/>
        </authorList>
    </citation>
    <scope>NUCLEOTIDE SEQUENCE [LARGE SCALE GENOMIC DNA]</scope>
    <source>
        <strain evidence="2 3">Stock d4-2</strain>
    </source>
</reference>
<proteinExistence type="predicted"/>
<accession>A0C9H6</accession>
<keyword evidence="3" id="KW-1185">Reference proteome</keyword>
<dbReference type="Pfam" id="PF08718">
    <property type="entry name" value="GLTP"/>
    <property type="match status" value="1"/>
</dbReference>
<dbReference type="RefSeq" id="XP_001434840.1">
    <property type="nucleotide sequence ID" value="XM_001434803.1"/>
</dbReference>
<evidence type="ECO:0000313" key="2">
    <source>
        <dbReference type="EMBL" id="CAK67443.1"/>
    </source>
</evidence>
<dbReference type="GeneID" id="5020625"/>
<dbReference type="EMBL" id="CT868052">
    <property type="protein sequence ID" value="CAK67443.1"/>
    <property type="molecule type" value="Genomic_DNA"/>
</dbReference>
<name>A0C9H6_PARTE</name>
<dbReference type="InterPro" id="IPR014830">
    <property type="entry name" value="Glycolipid_transfer_prot_dom"/>
</dbReference>
<protein>
    <recommendedName>
        <fullName evidence="1">Glycolipid transfer protein domain-containing protein</fullName>
    </recommendedName>
</protein>
<dbReference type="GO" id="GO:0120009">
    <property type="term" value="P:intermembrane lipid transfer"/>
    <property type="evidence" value="ECO:0000318"/>
    <property type="project" value="GO_Central"/>
</dbReference>
<sequence length="232" mass="27438">MNQLEDQFNLQKFLWLQDAIIYDLQYFQYHFNFLELCRETTKIFMQMGGILKTAFQDIISKCNIIERNERNFKHVHISLIQYILLEKNMDVAKYNGENCDHLKGTEMDAYTDYESTARTVLRLMWFLDYVAVLLEKLLNKPNDSLGSICAEAYNIALAPHHPFAVRFAARTGMLVVGRYVTIQTISRESLYKIIFQNNEDIYSTLQLCCHNFTKIKDRLWDLYKQEQLCDLP</sequence>
<dbReference type="GO" id="GO:1902388">
    <property type="term" value="F:ceramide 1-phosphate transfer activity"/>
    <property type="evidence" value="ECO:0000318"/>
    <property type="project" value="GO_Central"/>
</dbReference>
<evidence type="ECO:0000313" key="3">
    <source>
        <dbReference type="Proteomes" id="UP000000600"/>
    </source>
</evidence>
<dbReference type="OMA" id="ETTKIFM"/>
<dbReference type="Gene3D" id="1.10.3520.10">
    <property type="entry name" value="Glycolipid transfer protein"/>
    <property type="match status" value="1"/>
</dbReference>
<dbReference type="GO" id="GO:0035627">
    <property type="term" value="P:ceramide transport"/>
    <property type="evidence" value="ECO:0000318"/>
    <property type="project" value="GO_Central"/>
</dbReference>
<evidence type="ECO:0000259" key="1">
    <source>
        <dbReference type="Pfam" id="PF08718"/>
    </source>
</evidence>
<dbReference type="PANTHER" id="PTHR10219">
    <property type="entry name" value="GLYCOLIPID TRANSFER PROTEIN-RELATED"/>
    <property type="match status" value="1"/>
</dbReference>
<feature type="domain" description="Glycolipid transfer protein" evidence="1">
    <location>
        <begin position="32"/>
        <end position="177"/>
    </location>
</feature>
<dbReference type="Proteomes" id="UP000000600">
    <property type="component" value="Unassembled WGS sequence"/>
</dbReference>
<dbReference type="InterPro" id="IPR036497">
    <property type="entry name" value="GLTP_sf"/>
</dbReference>
<dbReference type="GO" id="GO:0005829">
    <property type="term" value="C:cytosol"/>
    <property type="evidence" value="ECO:0000318"/>
    <property type="project" value="GO_Central"/>
</dbReference>
<dbReference type="InParanoid" id="A0C9H6"/>
<dbReference type="PANTHER" id="PTHR10219:SF43">
    <property type="entry name" value="GLYCOLIPID TRANSFER PROTEIN DOMAIN-CONTAINING PROTEIN"/>
    <property type="match status" value="1"/>
</dbReference>
<dbReference type="KEGG" id="ptm:GSPATT00006749001"/>
<dbReference type="HOGENOM" id="CLU_1206799_0_0_1"/>
<organism evidence="2 3">
    <name type="scientific">Paramecium tetraurelia</name>
    <dbReference type="NCBI Taxonomy" id="5888"/>
    <lineage>
        <taxon>Eukaryota</taxon>
        <taxon>Sar</taxon>
        <taxon>Alveolata</taxon>
        <taxon>Ciliophora</taxon>
        <taxon>Intramacronucleata</taxon>
        <taxon>Oligohymenophorea</taxon>
        <taxon>Peniculida</taxon>
        <taxon>Parameciidae</taxon>
        <taxon>Paramecium</taxon>
    </lineage>
</organism>
<dbReference type="OrthoDB" id="116883at2759"/>
<dbReference type="SUPFAM" id="SSF110004">
    <property type="entry name" value="Glycolipid transfer protein, GLTP"/>
    <property type="match status" value="1"/>
</dbReference>
<dbReference type="GO" id="GO:1902387">
    <property type="term" value="F:ceramide 1-phosphate binding"/>
    <property type="evidence" value="ECO:0000318"/>
    <property type="project" value="GO_Central"/>
</dbReference>
<gene>
    <name evidence="2" type="ORF">GSPATT00006749001</name>
</gene>
<dbReference type="AlphaFoldDB" id="A0C9H6"/>